<keyword evidence="1" id="KW-1133">Transmembrane helix</keyword>
<proteinExistence type="predicted"/>
<evidence type="ECO:0000256" key="1">
    <source>
        <dbReference type="SAM" id="Phobius"/>
    </source>
</evidence>
<evidence type="ECO:0000313" key="2">
    <source>
        <dbReference type="EMBL" id="MBY19332.1"/>
    </source>
</evidence>
<sequence>MVEIRFFCKKKKFPGGGRVPYCWRTPLNIIHMLIDVIILLFYFQVASMIEEIEVEENKMMEEIEVEEKVDEIEVDEIEVEENKVNEIKIEENKVIYDVPSFEENLPGPSVTDSARMVNKRKFYIGDFKSENDIESPNSRRKLFHAAQTSHKKYQSTVRKLRMQNHNLKKKILNLGQLIDHLKCDNKINESCFSFLNLFTVK</sequence>
<feature type="transmembrane region" description="Helical" evidence="1">
    <location>
        <begin position="21"/>
        <end position="43"/>
    </location>
</feature>
<reference evidence="2" key="1">
    <citation type="submission" date="2018-04" db="EMBL/GenBank/DDBJ databases">
        <title>Transcriptome of Schizaphis graminum biotype I.</title>
        <authorList>
            <person name="Scully E.D."/>
            <person name="Geib S.M."/>
            <person name="Palmer N.A."/>
            <person name="Koch K."/>
            <person name="Bradshaw J."/>
            <person name="Heng-Moss T."/>
            <person name="Sarath G."/>
        </authorList>
    </citation>
    <scope>NUCLEOTIDE SEQUENCE</scope>
</reference>
<keyword evidence="1" id="KW-0812">Transmembrane</keyword>
<dbReference type="EMBL" id="GGMR01006713">
    <property type="protein sequence ID" value="MBY19332.1"/>
    <property type="molecule type" value="Transcribed_RNA"/>
</dbReference>
<name>A0A2S2NQV7_SCHGA</name>
<organism evidence="2">
    <name type="scientific">Schizaphis graminum</name>
    <name type="common">Green bug aphid</name>
    <dbReference type="NCBI Taxonomy" id="13262"/>
    <lineage>
        <taxon>Eukaryota</taxon>
        <taxon>Metazoa</taxon>
        <taxon>Ecdysozoa</taxon>
        <taxon>Arthropoda</taxon>
        <taxon>Hexapoda</taxon>
        <taxon>Insecta</taxon>
        <taxon>Pterygota</taxon>
        <taxon>Neoptera</taxon>
        <taxon>Paraneoptera</taxon>
        <taxon>Hemiptera</taxon>
        <taxon>Sternorrhyncha</taxon>
        <taxon>Aphidomorpha</taxon>
        <taxon>Aphidoidea</taxon>
        <taxon>Aphididae</taxon>
        <taxon>Aphidini</taxon>
        <taxon>Schizaphis</taxon>
    </lineage>
</organism>
<protein>
    <submittedName>
        <fullName evidence="2">Uncharacterized protein</fullName>
    </submittedName>
</protein>
<keyword evidence="1" id="KW-0472">Membrane</keyword>
<dbReference type="AlphaFoldDB" id="A0A2S2NQV7"/>
<accession>A0A2S2NQV7</accession>
<gene>
    <name evidence="2" type="ORF">g.107107</name>
</gene>